<proteinExistence type="predicted"/>
<name>A0AAN8BJA7_9TELE</name>
<dbReference type="InterPro" id="IPR039915">
    <property type="entry name" value="TACC"/>
</dbReference>
<sequence>MKGNESIEAQDVQLQPEMKGNESTEAQDVQPEMKGNESTEAQDVQPEMKGNESTEAQDVQPEMKGNESIEAQYVQPEMTPAAAPITTPAAETPAAESTSQPADAHTQERAVKLEFNFDNGSEVKRKPPPKKLGKRRPGVKPKEGKPECDVKPPKEAPVKPDASGEADVPLSKGSYSFDMAKFDDPNFNPFGTKASMMTNSPFSV</sequence>
<dbReference type="GO" id="GO:0007097">
    <property type="term" value="P:nuclear migration"/>
    <property type="evidence" value="ECO:0007669"/>
    <property type="project" value="TreeGrafter"/>
</dbReference>
<feature type="compositionally biased region" description="Low complexity" evidence="1">
    <location>
        <begin position="81"/>
        <end position="98"/>
    </location>
</feature>
<dbReference type="GO" id="GO:0005737">
    <property type="term" value="C:cytoplasm"/>
    <property type="evidence" value="ECO:0007669"/>
    <property type="project" value="TreeGrafter"/>
</dbReference>
<evidence type="ECO:0000313" key="2">
    <source>
        <dbReference type="EMBL" id="KAK5886286.1"/>
    </source>
</evidence>
<feature type="compositionally biased region" description="Basic and acidic residues" evidence="1">
    <location>
        <begin position="140"/>
        <end position="158"/>
    </location>
</feature>
<evidence type="ECO:0000313" key="3">
    <source>
        <dbReference type="Proteomes" id="UP001335648"/>
    </source>
</evidence>
<feature type="region of interest" description="Disordered" evidence="1">
    <location>
        <begin position="81"/>
        <end position="170"/>
    </location>
</feature>
<evidence type="ECO:0000256" key="1">
    <source>
        <dbReference type="SAM" id="MobiDB-lite"/>
    </source>
</evidence>
<dbReference type="PANTHER" id="PTHR13924">
    <property type="entry name" value="TRANSFORMING ACIDIC COILED-COIL CONTAINING PROTEIN 1/2"/>
    <property type="match status" value="1"/>
</dbReference>
<gene>
    <name evidence="2" type="ORF">CesoFtcFv8_017335</name>
</gene>
<organism evidence="2 3">
    <name type="scientific">Champsocephalus esox</name>
    <name type="common">pike icefish</name>
    <dbReference type="NCBI Taxonomy" id="159716"/>
    <lineage>
        <taxon>Eukaryota</taxon>
        <taxon>Metazoa</taxon>
        <taxon>Chordata</taxon>
        <taxon>Craniata</taxon>
        <taxon>Vertebrata</taxon>
        <taxon>Euteleostomi</taxon>
        <taxon>Actinopterygii</taxon>
        <taxon>Neopterygii</taxon>
        <taxon>Teleostei</taxon>
        <taxon>Neoteleostei</taxon>
        <taxon>Acanthomorphata</taxon>
        <taxon>Eupercaria</taxon>
        <taxon>Perciformes</taxon>
        <taxon>Notothenioidei</taxon>
        <taxon>Channichthyidae</taxon>
        <taxon>Champsocephalus</taxon>
    </lineage>
</organism>
<dbReference type="GO" id="GO:0007052">
    <property type="term" value="P:mitotic spindle organization"/>
    <property type="evidence" value="ECO:0007669"/>
    <property type="project" value="InterPro"/>
</dbReference>
<dbReference type="PANTHER" id="PTHR13924:SF10">
    <property type="entry name" value="TRANSFORMING ACIDIC COILED-COIL PROTEIN, ISOFORM K"/>
    <property type="match status" value="1"/>
</dbReference>
<comment type="caution">
    <text evidence="2">The sequence shown here is derived from an EMBL/GenBank/DDBJ whole genome shotgun (WGS) entry which is preliminary data.</text>
</comment>
<feature type="compositionally biased region" description="Basic residues" evidence="1">
    <location>
        <begin position="126"/>
        <end position="139"/>
    </location>
</feature>
<reference evidence="2 3" key="1">
    <citation type="journal article" date="2023" name="Mol. Biol. Evol.">
        <title>Genomics of Secondarily Temperate Adaptation in the Only Non-Antarctic Icefish.</title>
        <authorList>
            <person name="Rivera-Colon A.G."/>
            <person name="Rayamajhi N."/>
            <person name="Minhas B.F."/>
            <person name="Madrigal G."/>
            <person name="Bilyk K.T."/>
            <person name="Yoon V."/>
            <person name="Hune M."/>
            <person name="Gregory S."/>
            <person name="Cheng C.H.C."/>
            <person name="Catchen J.M."/>
        </authorList>
    </citation>
    <scope>NUCLEOTIDE SEQUENCE [LARGE SCALE GENOMIC DNA]</scope>
    <source>
        <strain evidence="2">JC2023a</strain>
    </source>
</reference>
<feature type="region of interest" description="Disordered" evidence="1">
    <location>
        <begin position="1"/>
        <end position="65"/>
    </location>
</feature>
<dbReference type="AlphaFoldDB" id="A0AAN8BJA7"/>
<dbReference type="GO" id="GO:0021987">
    <property type="term" value="P:cerebral cortex development"/>
    <property type="evidence" value="ECO:0007669"/>
    <property type="project" value="TreeGrafter"/>
</dbReference>
<dbReference type="Proteomes" id="UP001335648">
    <property type="component" value="Unassembled WGS sequence"/>
</dbReference>
<keyword evidence="3" id="KW-1185">Reference proteome</keyword>
<accession>A0AAN8BJA7</accession>
<dbReference type="EMBL" id="JAULUE010002059">
    <property type="protein sequence ID" value="KAK5886286.1"/>
    <property type="molecule type" value="Genomic_DNA"/>
</dbReference>
<protein>
    <submittedName>
        <fullName evidence="2">Uncharacterized protein</fullName>
    </submittedName>
</protein>